<gene>
    <name evidence="2" type="ORF">GCM10017772_35090</name>
</gene>
<comment type="caution">
    <text evidence="2">The sequence shown here is derived from an EMBL/GenBank/DDBJ whole genome shotgun (WGS) entry which is preliminary data.</text>
</comment>
<evidence type="ECO:0000259" key="1">
    <source>
        <dbReference type="Pfam" id="PF00188"/>
    </source>
</evidence>
<accession>A0A919KY68</accession>
<keyword evidence="3" id="KW-1185">Reference proteome</keyword>
<name>A0A919KY68_9MICO</name>
<dbReference type="Pfam" id="PF00188">
    <property type="entry name" value="CAP"/>
    <property type="match status" value="1"/>
</dbReference>
<organism evidence="2 3">
    <name type="scientific">Promicromonospora soli</name>
    <dbReference type="NCBI Taxonomy" id="2035533"/>
    <lineage>
        <taxon>Bacteria</taxon>
        <taxon>Bacillati</taxon>
        <taxon>Actinomycetota</taxon>
        <taxon>Actinomycetes</taxon>
        <taxon>Micrococcales</taxon>
        <taxon>Promicromonosporaceae</taxon>
        <taxon>Promicromonospora</taxon>
    </lineage>
</organism>
<dbReference type="Gene3D" id="3.40.33.10">
    <property type="entry name" value="CAP"/>
    <property type="match status" value="1"/>
</dbReference>
<reference evidence="2" key="1">
    <citation type="journal article" date="2014" name="Int. J. Syst. Evol. Microbiol.">
        <title>Complete genome sequence of Corynebacterium casei LMG S-19264T (=DSM 44701T), isolated from a smear-ripened cheese.</title>
        <authorList>
            <consortium name="US DOE Joint Genome Institute (JGI-PGF)"/>
            <person name="Walter F."/>
            <person name="Albersmeier A."/>
            <person name="Kalinowski J."/>
            <person name="Ruckert C."/>
        </authorList>
    </citation>
    <scope>NUCLEOTIDE SEQUENCE</scope>
    <source>
        <strain evidence="2">CGMCC 4.7398</strain>
    </source>
</reference>
<feature type="domain" description="SCP" evidence="1">
    <location>
        <begin position="71"/>
        <end position="177"/>
    </location>
</feature>
<evidence type="ECO:0000313" key="2">
    <source>
        <dbReference type="EMBL" id="GHH76434.1"/>
    </source>
</evidence>
<reference evidence="2" key="2">
    <citation type="submission" date="2020-09" db="EMBL/GenBank/DDBJ databases">
        <authorList>
            <person name="Sun Q."/>
            <person name="Zhou Y."/>
        </authorList>
    </citation>
    <scope>NUCLEOTIDE SEQUENCE</scope>
    <source>
        <strain evidence="2">CGMCC 4.7398</strain>
    </source>
</reference>
<dbReference type="Proteomes" id="UP000627369">
    <property type="component" value="Unassembled WGS sequence"/>
</dbReference>
<dbReference type="AlphaFoldDB" id="A0A919KY68"/>
<dbReference type="InterPro" id="IPR014044">
    <property type="entry name" value="CAP_dom"/>
</dbReference>
<dbReference type="PROSITE" id="PS51257">
    <property type="entry name" value="PROKAR_LIPOPROTEIN"/>
    <property type="match status" value="1"/>
</dbReference>
<sequence>MAGERCRIDVVLRIPTRLAAAFVPAAALLTACSAVPDSPEVTATPEATWTAPADVDLADPEQYAAALEDGVNAARAQVGLPALEHEDCLEPVAVDRAEELIGAPELVHAPLPPVRESCPGGLVAENLSRTANPPQDVVQAWLDSPSHWENLVSSELQRSAIGCVIDGGTTGAPVLVCSHVFLD</sequence>
<evidence type="ECO:0000313" key="3">
    <source>
        <dbReference type="Proteomes" id="UP000627369"/>
    </source>
</evidence>
<dbReference type="InterPro" id="IPR035940">
    <property type="entry name" value="CAP_sf"/>
</dbReference>
<protein>
    <recommendedName>
        <fullName evidence="1">SCP domain-containing protein</fullName>
    </recommendedName>
</protein>
<proteinExistence type="predicted"/>
<dbReference type="SUPFAM" id="SSF55797">
    <property type="entry name" value="PR-1-like"/>
    <property type="match status" value="1"/>
</dbReference>
<dbReference type="EMBL" id="BNAS01000005">
    <property type="protein sequence ID" value="GHH76434.1"/>
    <property type="molecule type" value="Genomic_DNA"/>
</dbReference>
<dbReference type="CDD" id="cd05379">
    <property type="entry name" value="CAP_bacterial"/>
    <property type="match status" value="1"/>
</dbReference>